<keyword evidence="5" id="KW-1185">Reference proteome</keyword>
<protein>
    <submittedName>
        <fullName evidence="4">PhzF family phenazine biosynthesis protein</fullName>
    </submittedName>
</protein>
<dbReference type="GO" id="GO:0016853">
    <property type="term" value="F:isomerase activity"/>
    <property type="evidence" value="ECO:0007669"/>
    <property type="project" value="UniProtKB-KW"/>
</dbReference>
<accession>A0A3R9YRU7</accession>
<dbReference type="PANTHER" id="PTHR13774">
    <property type="entry name" value="PHENAZINE BIOSYNTHESIS PROTEIN"/>
    <property type="match status" value="1"/>
</dbReference>
<evidence type="ECO:0000256" key="1">
    <source>
        <dbReference type="ARBA" id="ARBA00008270"/>
    </source>
</evidence>
<evidence type="ECO:0000313" key="4">
    <source>
        <dbReference type="EMBL" id="RST85615.1"/>
    </source>
</evidence>
<dbReference type="OrthoDB" id="9788221at2"/>
<dbReference type="NCBIfam" id="TIGR00654">
    <property type="entry name" value="PhzF_family"/>
    <property type="match status" value="1"/>
</dbReference>
<comment type="similarity">
    <text evidence="1">Belongs to the PhzF family.</text>
</comment>
<dbReference type="EMBL" id="RWKW01000052">
    <property type="protein sequence ID" value="RST85615.1"/>
    <property type="molecule type" value="Genomic_DNA"/>
</dbReference>
<dbReference type="Pfam" id="PF02567">
    <property type="entry name" value="PhzC-PhzF"/>
    <property type="match status" value="1"/>
</dbReference>
<organism evidence="4 5">
    <name type="scientific">Aquibium carbonis</name>
    <dbReference type="NCBI Taxonomy" id="2495581"/>
    <lineage>
        <taxon>Bacteria</taxon>
        <taxon>Pseudomonadati</taxon>
        <taxon>Pseudomonadota</taxon>
        <taxon>Alphaproteobacteria</taxon>
        <taxon>Hyphomicrobiales</taxon>
        <taxon>Phyllobacteriaceae</taxon>
        <taxon>Aquibium</taxon>
    </lineage>
</organism>
<dbReference type="Gene3D" id="3.10.310.10">
    <property type="entry name" value="Diaminopimelate Epimerase, Chain A, domain 1"/>
    <property type="match status" value="2"/>
</dbReference>
<dbReference type="PANTHER" id="PTHR13774:SF17">
    <property type="entry name" value="PHENAZINE BIOSYNTHESIS-LIKE DOMAIN-CONTAINING PROTEIN"/>
    <property type="match status" value="1"/>
</dbReference>
<evidence type="ECO:0000256" key="3">
    <source>
        <dbReference type="PIRSR" id="PIRSR016184-1"/>
    </source>
</evidence>
<keyword evidence="2" id="KW-0413">Isomerase</keyword>
<dbReference type="RefSeq" id="WP_126700712.1">
    <property type="nucleotide sequence ID" value="NZ_RWKW01000052.1"/>
</dbReference>
<dbReference type="GO" id="GO:0005737">
    <property type="term" value="C:cytoplasm"/>
    <property type="evidence" value="ECO:0007669"/>
    <property type="project" value="TreeGrafter"/>
</dbReference>
<reference evidence="4 5" key="1">
    <citation type="submission" date="2018-12" db="EMBL/GenBank/DDBJ databases">
        <title>Mesorhizobium carbonis sp. nov., isolated from coal mine water.</title>
        <authorList>
            <person name="Xin W."/>
            <person name="Xu Z."/>
            <person name="Xiang F."/>
            <person name="Zhang J."/>
            <person name="Xi L."/>
            <person name="Liu J."/>
        </authorList>
    </citation>
    <scope>NUCLEOTIDE SEQUENCE [LARGE SCALE GENOMIC DNA]</scope>
    <source>
        <strain evidence="4 5">B2.3</strain>
    </source>
</reference>
<dbReference type="Proteomes" id="UP000278398">
    <property type="component" value="Unassembled WGS sequence"/>
</dbReference>
<dbReference type="AlphaFoldDB" id="A0A3R9YRU7"/>
<proteinExistence type="inferred from homology"/>
<feature type="active site" evidence="3">
    <location>
        <position position="42"/>
    </location>
</feature>
<dbReference type="PIRSF" id="PIRSF016184">
    <property type="entry name" value="PhzC_PhzF"/>
    <property type="match status" value="1"/>
</dbReference>
<gene>
    <name evidence="4" type="ORF">EJC49_14555</name>
</gene>
<comment type="caution">
    <text evidence="4">The sequence shown here is derived from an EMBL/GenBank/DDBJ whole genome shotgun (WGS) entry which is preliminary data.</text>
</comment>
<dbReference type="InterPro" id="IPR003719">
    <property type="entry name" value="Phenazine_PhzF-like"/>
</dbReference>
<evidence type="ECO:0000313" key="5">
    <source>
        <dbReference type="Proteomes" id="UP000278398"/>
    </source>
</evidence>
<sequence>MFQVDAFADQVFAGNPAAVLVLDDWLPDRLMQSIAEENNLAETAFLRPAQGGWDIRWFTPVHEAEFCGHATVAAAHILCTERGIAGDIAFFTRVGELRVRASGKDYQLHMPRFEPEIMEEPPREVAHLFGDERIGQFKNFENVFIELAREEAVRSFVPDVAAITRLFPMGLAITAAGAEADFVSRYFAPGAGIPEDPVTGSTHATLVPYWAGKLGKSRLSAVQCSARGGRLVCELEDGWVSVSGHAVTFMRAEIFLPAM</sequence>
<evidence type="ECO:0000256" key="2">
    <source>
        <dbReference type="ARBA" id="ARBA00023235"/>
    </source>
</evidence>
<dbReference type="SUPFAM" id="SSF54506">
    <property type="entry name" value="Diaminopimelate epimerase-like"/>
    <property type="match status" value="1"/>
</dbReference>
<name>A0A3R9YRU7_9HYPH</name>